<dbReference type="AlphaFoldDB" id="A0AA36EM28"/>
<name>A0AA36EM28_LACSI</name>
<dbReference type="EMBL" id="OX465085">
    <property type="protein sequence ID" value="CAI9300748.1"/>
    <property type="molecule type" value="Genomic_DNA"/>
</dbReference>
<accession>A0AA36EM28</accession>
<keyword evidence="3" id="KW-1185">Reference proteome</keyword>
<evidence type="ECO:0000313" key="3">
    <source>
        <dbReference type="Proteomes" id="UP001177003"/>
    </source>
</evidence>
<feature type="region of interest" description="Disordered" evidence="1">
    <location>
        <begin position="63"/>
        <end position="114"/>
    </location>
</feature>
<sequence>MIPVCILIGKNMVDWIVGFNSESTNIEDRSYIEIYLAIFSLRIQVTFYIYSSYHVKHVRKMRHGYQEKKKQNKREISRNSIRNEEDFISSNKVKQDTPQPSAPLKQYNEDPHSPNVRQLNKKWMRFLHSSPYFKNKIYKEARTLMSNYSHNFGLLTRLQEAVHHP</sequence>
<feature type="compositionally biased region" description="Polar residues" evidence="1">
    <location>
        <begin position="88"/>
        <end position="99"/>
    </location>
</feature>
<organism evidence="2 3">
    <name type="scientific">Lactuca saligna</name>
    <name type="common">Willowleaf lettuce</name>
    <dbReference type="NCBI Taxonomy" id="75948"/>
    <lineage>
        <taxon>Eukaryota</taxon>
        <taxon>Viridiplantae</taxon>
        <taxon>Streptophyta</taxon>
        <taxon>Embryophyta</taxon>
        <taxon>Tracheophyta</taxon>
        <taxon>Spermatophyta</taxon>
        <taxon>Magnoliopsida</taxon>
        <taxon>eudicotyledons</taxon>
        <taxon>Gunneridae</taxon>
        <taxon>Pentapetalae</taxon>
        <taxon>asterids</taxon>
        <taxon>campanulids</taxon>
        <taxon>Asterales</taxon>
        <taxon>Asteraceae</taxon>
        <taxon>Cichorioideae</taxon>
        <taxon>Cichorieae</taxon>
        <taxon>Lactucinae</taxon>
        <taxon>Lactuca</taxon>
    </lineage>
</organism>
<evidence type="ECO:0000256" key="1">
    <source>
        <dbReference type="SAM" id="MobiDB-lite"/>
    </source>
</evidence>
<dbReference type="Proteomes" id="UP001177003">
    <property type="component" value="Chromosome 9"/>
</dbReference>
<gene>
    <name evidence="2" type="ORF">LSALG_LOCUS39362</name>
</gene>
<evidence type="ECO:0000313" key="2">
    <source>
        <dbReference type="EMBL" id="CAI9300748.1"/>
    </source>
</evidence>
<reference evidence="2" key="1">
    <citation type="submission" date="2023-04" db="EMBL/GenBank/DDBJ databases">
        <authorList>
            <person name="Vijverberg K."/>
            <person name="Xiong W."/>
            <person name="Schranz E."/>
        </authorList>
    </citation>
    <scope>NUCLEOTIDE SEQUENCE</scope>
</reference>
<proteinExistence type="predicted"/>
<feature type="compositionally biased region" description="Basic and acidic residues" evidence="1">
    <location>
        <begin position="64"/>
        <end position="85"/>
    </location>
</feature>
<protein>
    <submittedName>
        <fullName evidence="2">Uncharacterized protein</fullName>
    </submittedName>
</protein>